<name>A0A922HYW6_DERFA</name>
<comment type="caution">
    <text evidence="2">The sequence shown here is derived from an EMBL/GenBank/DDBJ whole genome shotgun (WGS) entry which is preliminary data.</text>
</comment>
<reference evidence="2" key="2">
    <citation type="journal article" date="2022" name="Res Sq">
        <title>Comparative Genomics Reveals Insights into the Divergent Evolution of Astigmatic Mites and Household Pest Adaptations.</title>
        <authorList>
            <person name="Xiong Q."/>
            <person name="Wan A.T.-Y."/>
            <person name="Liu X.-Y."/>
            <person name="Fung C.S.-H."/>
            <person name="Xiao X."/>
            <person name="Malainual N."/>
            <person name="Hou J."/>
            <person name="Wang L."/>
            <person name="Wang M."/>
            <person name="Yang K."/>
            <person name="Cui Y."/>
            <person name="Leung E."/>
            <person name="Nong W."/>
            <person name="Shin S.-K."/>
            <person name="Au S."/>
            <person name="Jeong K.Y."/>
            <person name="Chew F.T."/>
            <person name="Hui J."/>
            <person name="Leung T.F."/>
            <person name="Tungtrongchitr A."/>
            <person name="Zhong N."/>
            <person name="Liu Z."/>
            <person name="Tsui S."/>
        </authorList>
    </citation>
    <scope>NUCLEOTIDE SEQUENCE</scope>
    <source>
        <strain evidence="2">Derf</strain>
        <tissue evidence="2">Whole organism</tissue>
    </source>
</reference>
<dbReference type="AlphaFoldDB" id="A0A922HYW6"/>
<reference evidence="2" key="1">
    <citation type="submission" date="2013-05" db="EMBL/GenBank/DDBJ databases">
        <authorList>
            <person name="Yim A.K.Y."/>
            <person name="Chan T.F."/>
            <person name="Ji K.M."/>
            <person name="Liu X.Y."/>
            <person name="Zhou J.W."/>
            <person name="Li R.Q."/>
            <person name="Yang K.Y."/>
            <person name="Li J."/>
            <person name="Li M."/>
            <person name="Law P.T.W."/>
            <person name="Wu Y.L."/>
            <person name="Cai Z.L."/>
            <person name="Qin H."/>
            <person name="Bao Y."/>
            <person name="Leung R.K.K."/>
            <person name="Ng P.K.S."/>
            <person name="Zou J."/>
            <person name="Zhong X.J."/>
            <person name="Ran P.X."/>
            <person name="Zhong N.S."/>
            <person name="Liu Z.G."/>
            <person name="Tsui S.K.W."/>
        </authorList>
    </citation>
    <scope>NUCLEOTIDE SEQUENCE</scope>
    <source>
        <strain evidence="2">Derf</strain>
        <tissue evidence="2">Whole organism</tissue>
    </source>
</reference>
<protein>
    <submittedName>
        <fullName evidence="2">Uncharacterized protein</fullName>
    </submittedName>
</protein>
<keyword evidence="1" id="KW-1133">Transmembrane helix</keyword>
<feature type="transmembrane region" description="Helical" evidence="1">
    <location>
        <begin position="7"/>
        <end position="23"/>
    </location>
</feature>
<keyword evidence="3" id="KW-1185">Reference proteome</keyword>
<gene>
    <name evidence="2" type="ORF">DERF_010231</name>
</gene>
<dbReference type="Proteomes" id="UP000790347">
    <property type="component" value="Unassembled WGS sequence"/>
</dbReference>
<keyword evidence="1" id="KW-0812">Transmembrane</keyword>
<accession>A0A922HYW6</accession>
<evidence type="ECO:0000313" key="3">
    <source>
        <dbReference type="Proteomes" id="UP000790347"/>
    </source>
</evidence>
<proteinExistence type="predicted"/>
<keyword evidence="1" id="KW-0472">Membrane</keyword>
<feature type="transmembrane region" description="Helical" evidence="1">
    <location>
        <begin position="35"/>
        <end position="58"/>
    </location>
</feature>
<organism evidence="2 3">
    <name type="scientific">Dermatophagoides farinae</name>
    <name type="common">American house dust mite</name>
    <dbReference type="NCBI Taxonomy" id="6954"/>
    <lineage>
        <taxon>Eukaryota</taxon>
        <taxon>Metazoa</taxon>
        <taxon>Ecdysozoa</taxon>
        <taxon>Arthropoda</taxon>
        <taxon>Chelicerata</taxon>
        <taxon>Arachnida</taxon>
        <taxon>Acari</taxon>
        <taxon>Acariformes</taxon>
        <taxon>Sarcoptiformes</taxon>
        <taxon>Astigmata</taxon>
        <taxon>Psoroptidia</taxon>
        <taxon>Analgoidea</taxon>
        <taxon>Pyroglyphidae</taxon>
        <taxon>Dermatophagoidinae</taxon>
        <taxon>Dermatophagoides</taxon>
    </lineage>
</organism>
<sequence length="70" mass="8741">MKSQTDFLRMFLTFFFVYFKYPGRYNIRFSNPFDFQILMMMTLFVWFVLLTQNFFLFIRNSYVDNVAYHA</sequence>
<dbReference type="EMBL" id="ASGP02000004">
    <property type="protein sequence ID" value="KAH9511804.1"/>
    <property type="molecule type" value="Genomic_DNA"/>
</dbReference>
<evidence type="ECO:0000256" key="1">
    <source>
        <dbReference type="SAM" id="Phobius"/>
    </source>
</evidence>
<evidence type="ECO:0000313" key="2">
    <source>
        <dbReference type="EMBL" id="KAH9511804.1"/>
    </source>
</evidence>